<reference evidence="7 8" key="1">
    <citation type="submission" date="2013-06" db="EMBL/GenBank/DDBJ databases">
        <title>Whole genome shotgun sequence of Bacillus selenatarsenatis SF-1.</title>
        <authorList>
            <person name="Kuroda M."/>
            <person name="Sei K."/>
            <person name="Yamashita M."/>
            <person name="Ike M."/>
        </authorList>
    </citation>
    <scope>NUCLEOTIDE SEQUENCE [LARGE SCALE GENOMIC DNA]</scope>
    <source>
        <strain evidence="7 8">SF-1</strain>
    </source>
</reference>
<keyword evidence="3 5" id="KW-0479">Metal-binding</keyword>
<evidence type="ECO:0000256" key="4">
    <source>
        <dbReference type="ARBA" id="ARBA00023004"/>
    </source>
</evidence>
<evidence type="ECO:0000256" key="5">
    <source>
        <dbReference type="RuleBase" id="RU364112"/>
    </source>
</evidence>
<dbReference type="InterPro" id="IPR005616">
    <property type="entry name" value="CcmH/CycL/Ccl2/NrfF_N"/>
</dbReference>
<dbReference type="RefSeq" id="WP_052442209.1">
    <property type="nucleotide sequence ID" value="NZ_BASE01000075.1"/>
</dbReference>
<dbReference type="STRING" id="1321606.SAMD00020551_3334"/>
<keyword evidence="5" id="KW-0812">Transmembrane</keyword>
<gene>
    <name evidence="7" type="ORF">SAMD00020551_3334</name>
</gene>
<dbReference type="Pfam" id="PF03918">
    <property type="entry name" value="CcmH"/>
    <property type="match status" value="1"/>
</dbReference>
<evidence type="ECO:0000256" key="1">
    <source>
        <dbReference type="ARBA" id="ARBA00010342"/>
    </source>
</evidence>
<keyword evidence="5" id="KW-0732">Signal</keyword>
<dbReference type="OrthoDB" id="2878412at2"/>
<comment type="function">
    <text evidence="5">Possible subunit of a heme lyase.</text>
</comment>
<evidence type="ECO:0000256" key="2">
    <source>
        <dbReference type="ARBA" id="ARBA00022617"/>
    </source>
</evidence>
<sequence length="156" mass="17289">MNKKILLTTLLLLILIPGITTAFTYNSKEFKHIIGQLDMQGHADHELSTCSVKKIYYDEVVEMLNGGKSEPEIIQSYVDEYGQAALRTPGGGTSGWIAWGMPAAGVGIGSVIVGVWLRKLTAKKAESKLETKAEWNSEVEKEIAAKTFDEERRKLF</sequence>
<dbReference type="Proteomes" id="UP000031014">
    <property type="component" value="Unassembled WGS sequence"/>
</dbReference>
<keyword evidence="4 5" id="KW-0408">Iron</keyword>
<evidence type="ECO:0000259" key="6">
    <source>
        <dbReference type="Pfam" id="PF03918"/>
    </source>
</evidence>
<name>A0A0A8X5G0_MESS1</name>
<feature type="domain" description="CcmH/CycL/Ccl2/NrfF N-terminal" evidence="6">
    <location>
        <begin position="58"/>
        <end position="131"/>
    </location>
</feature>
<evidence type="ECO:0000256" key="3">
    <source>
        <dbReference type="ARBA" id="ARBA00022723"/>
    </source>
</evidence>
<dbReference type="AlphaFoldDB" id="A0A0A8X5G0"/>
<protein>
    <recommendedName>
        <fullName evidence="5">Cytochrome c-type biogenesis protein</fullName>
    </recommendedName>
</protein>
<keyword evidence="2 5" id="KW-0349">Heme</keyword>
<organism evidence="7 8">
    <name type="scientific">Mesobacillus selenatarsenatis (strain DSM 18680 / JCM 14380 / FERM P-15431 / SF-1)</name>
    <dbReference type="NCBI Taxonomy" id="1321606"/>
    <lineage>
        <taxon>Bacteria</taxon>
        <taxon>Bacillati</taxon>
        <taxon>Bacillota</taxon>
        <taxon>Bacilli</taxon>
        <taxon>Bacillales</taxon>
        <taxon>Bacillaceae</taxon>
        <taxon>Mesobacillus</taxon>
    </lineage>
</organism>
<evidence type="ECO:0000313" key="8">
    <source>
        <dbReference type="Proteomes" id="UP000031014"/>
    </source>
</evidence>
<dbReference type="GO" id="GO:0046872">
    <property type="term" value="F:metal ion binding"/>
    <property type="evidence" value="ECO:0007669"/>
    <property type="project" value="UniProtKB-KW"/>
</dbReference>
<comment type="caution">
    <text evidence="7">The sequence shown here is derived from an EMBL/GenBank/DDBJ whole genome shotgun (WGS) entry which is preliminary data.</text>
</comment>
<dbReference type="EMBL" id="BASE01000075">
    <property type="protein sequence ID" value="GAM15178.1"/>
    <property type="molecule type" value="Genomic_DNA"/>
</dbReference>
<accession>A0A0A8X5G0</accession>
<dbReference type="Gene3D" id="1.10.8.640">
    <property type="entry name" value="Cytochrome C biogenesis protein"/>
    <property type="match status" value="1"/>
</dbReference>
<keyword evidence="8" id="KW-1185">Reference proteome</keyword>
<feature type="transmembrane region" description="Helical" evidence="5">
    <location>
        <begin position="96"/>
        <end position="117"/>
    </location>
</feature>
<keyword evidence="5" id="KW-1133">Transmembrane helix</keyword>
<dbReference type="InterPro" id="IPR038297">
    <property type="entry name" value="CcmH/CycL/NrfF/Ccl2_sf"/>
</dbReference>
<evidence type="ECO:0000313" key="7">
    <source>
        <dbReference type="EMBL" id="GAM15178.1"/>
    </source>
</evidence>
<keyword evidence="5" id="KW-0472">Membrane</keyword>
<comment type="similarity">
    <text evidence="1 5">Belongs to the CcmH/CycL/Ccl2/NrfF family.</text>
</comment>
<proteinExistence type="inferred from homology"/>